<comment type="catalytic activity">
    <reaction evidence="8">
        <text>a D-alpha-amino acid + O2 + H2O = a 2-oxocarboxylate + H2O2 + NH4(+)</text>
        <dbReference type="Rhea" id="RHEA:21816"/>
        <dbReference type="ChEBI" id="CHEBI:15377"/>
        <dbReference type="ChEBI" id="CHEBI:15379"/>
        <dbReference type="ChEBI" id="CHEBI:16240"/>
        <dbReference type="ChEBI" id="CHEBI:28938"/>
        <dbReference type="ChEBI" id="CHEBI:35179"/>
        <dbReference type="ChEBI" id="CHEBI:59871"/>
        <dbReference type="EC" id="1.4.3.3"/>
    </reaction>
    <physiologicalReaction direction="left-to-right" evidence="8">
        <dbReference type="Rhea" id="RHEA:21817"/>
    </physiologicalReaction>
</comment>
<dbReference type="InterPro" id="IPR023209">
    <property type="entry name" value="DAO"/>
</dbReference>
<dbReference type="Gene3D" id="3.30.9.10">
    <property type="entry name" value="D-Amino Acid Oxidase, subunit A, domain 2"/>
    <property type="match status" value="1"/>
</dbReference>
<gene>
    <name evidence="10" type="ORF">E4S40_11190</name>
</gene>
<name>A0A4Y9QPK8_9BACT</name>
<dbReference type="SUPFAM" id="SSF54373">
    <property type="entry name" value="FAD-linked reductases, C-terminal domain"/>
    <property type="match status" value="1"/>
</dbReference>
<dbReference type="OrthoDB" id="246701at2"/>
<evidence type="ECO:0000256" key="6">
    <source>
        <dbReference type="ARBA" id="ARBA00039101"/>
    </source>
</evidence>
<evidence type="ECO:0000256" key="3">
    <source>
        <dbReference type="ARBA" id="ARBA00022630"/>
    </source>
</evidence>
<dbReference type="PANTHER" id="PTHR11530:SF11">
    <property type="entry name" value="D-ASPARTATE OXIDASE"/>
    <property type="match status" value="1"/>
</dbReference>
<keyword evidence="3" id="KW-0285">Flavoprotein</keyword>
<dbReference type="Pfam" id="PF01266">
    <property type="entry name" value="DAO"/>
    <property type="match status" value="1"/>
</dbReference>
<evidence type="ECO:0000313" key="11">
    <source>
        <dbReference type="Proteomes" id="UP000297647"/>
    </source>
</evidence>
<dbReference type="InterPro" id="IPR006076">
    <property type="entry name" value="FAD-dep_OxRdtase"/>
</dbReference>
<comment type="similarity">
    <text evidence="2">Belongs to the DAMOX/DASOX family.</text>
</comment>
<keyword evidence="11" id="KW-1185">Reference proteome</keyword>
<evidence type="ECO:0000256" key="1">
    <source>
        <dbReference type="ARBA" id="ARBA00001974"/>
    </source>
</evidence>
<evidence type="ECO:0000259" key="9">
    <source>
        <dbReference type="Pfam" id="PF01266"/>
    </source>
</evidence>
<dbReference type="EC" id="1.4.3.3" evidence="6"/>
<reference evidence="10 11" key="1">
    <citation type="submission" date="2019-03" db="EMBL/GenBank/DDBJ databases">
        <title>Algoriphagus sp. nov, a new strain isolated from root system soil of mangrove plant Kandelia.</title>
        <authorList>
            <person name="Yin Q."/>
            <person name="Wang K."/>
            <person name="Song Z."/>
        </authorList>
    </citation>
    <scope>NUCLEOTIDE SEQUENCE [LARGE SCALE GENOMIC DNA]</scope>
    <source>
        <strain evidence="10 11">XY-J91</strain>
    </source>
</reference>
<evidence type="ECO:0000256" key="4">
    <source>
        <dbReference type="ARBA" id="ARBA00022827"/>
    </source>
</evidence>
<proteinExistence type="inferred from homology"/>
<dbReference type="EMBL" id="SPSB01000003">
    <property type="protein sequence ID" value="TFV94574.1"/>
    <property type="molecule type" value="Genomic_DNA"/>
</dbReference>
<evidence type="ECO:0000256" key="2">
    <source>
        <dbReference type="ARBA" id="ARBA00006730"/>
    </source>
</evidence>
<protein>
    <recommendedName>
        <fullName evidence="7">D-amino-acid oxidase</fullName>
        <ecNumber evidence="6">1.4.3.3</ecNumber>
    </recommendedName>
</protein>
<feature type="domain" description="FAD dependent oxidoreductase" evidence="9">
    <location>
        <begin position="4"/>
        <end position="306"/>
    </location>
</feature>
<keyword evidence="5" id="KW-0560">Oxidoreductase</keyword>
<dbReference type="GO" id="GO:0003884">
    <property type="term" value="F:D-amino-acid oxidase activity"/>
    <property type="evidence" value="ECO:0007669"/>
    <property type="project" value="UniProtKB-EC"/>
</dbReference>
<evidence type="ECO:0000313" key="10">
    <source>
        <dbReference type="EMBL" id="TFV94574.1"/>
    </source>
</evidence>
<organism evidence="10 11">
    <name type="scientific">Algoriphagus kandeliae</name>
    <dbReference type="NCBI Taxonomy" id="2562278"/>
    <lineage>
        <taxon>Bacteria</taxon>
        <taxon>Pseudomonadati</taxon>
        <taxon>Bacteroidota</taxon>
        <taxon>Cytophagia</taxon>
        <taxon>Cytophagales</taxon>
        <taxon>Cyclobacteriaceae</taxon>
        <taxon>Algoriphagus</taxon>
    </lineage>
</organism>
<dbReference type="SUPFAM" id="SSF51971">
    <property type="entry name" value="Nucleotide-binding domain"/>
    <property type="match status" value="1"/>
</dbReference>
<accession>A0A4Y9QPK8</accession>
<dbReference type="PANTHER" id="PTHR11530">
    <property type="entry name" value="D-AMINO ACID OXIDASE"/>
    <property type="match status" value="1"/>
</dbReference>
<dbReference type="AlphaFoldDB" id="A0A4Y9QPK8"/>
<dbReference type="GO" id="GO:0019478">
    <property type="term" value="P:D-amino acid catabolic process"/>
    <property type="evidence" value="ECO:0007669"/>
    <property type="project" value="TreeGrafter"/>
</dbReference>
<comment type="caution">
    <text evidence="10">The sequence shown here is derived from an EMBL/GenBank/DDBJ whole genome shotgun (WGS) entry which is preliminary data.</text>
</comment>
<dbReference type="Gene3D" id="3.40.50.720">
    <property type="entry name" value="NAD(P)-binding Rossmann-like Domain"/>
    <property type="match status" value="1"/>
</dbReference>
<evidence type="ECO:0000256" key="7">
    <source>
        <dbReference type="ARBA" id="ARBA00039751"/>
    </source>
</evidence>
<evidence type="ECO:0000256" key="5">
    <source>
        <dbReference type="ARBA" id="ARBA00023002"/>
    </source>
</evidence>
<comment type="cofactor">
    <cofactor evidence="1">
        <name>FAD</name>
        <dbReference type="ChEBI" id="CHEBI:57692"/>
    </cofactor>
</comment>
<dbReference type="RefSeq" id="WP_135074037.1">
    <property type="nucleotide sequence ID" value="NZ_SPSB01000003.1"/>
</dbReference>
<dbReference type="GO" id="GO:0071949">
    <property type="term" value="F:FAD binding"/>
    <property type="evidence" value="ECO:0007669"/>
    <property type="project" value="InterPro"/>
</dbReference>
<dbReference type="GO" id="GO:0005737">
    <property type="term" value="C:cytoplasm"/>
    <property type="evidence" value="ECO:0007669"/>
    <property type="project" value="TreeGrafter"/>
</dbReference>
<evidence type="ECO:0000256" key="8">
    <source>
        <dbReference type="ARBA" id="ARBA00049547"/>
    </source>
</evidence>
<dbReference type="Proteomes" id="UP000297647">
    <property type="component" value="Unassembled WGS sequence"/>
</dbReference>
<keyword evidence="4" id="KW-0274">FAD</keyword>
<sequence>MKSVTVIGSGIIGLTSAIALQEQGFQVRIVAKERFDKTLSNKVGAVWFPYAIEPLKKSSLWAAQSFDRYKKEAGIAPGISFVPFLNAYVDESKEDWVDQLPPGTVRKARPDELPNGMEKGFIADVPLAEPPLYLPYLFEKFLSLGGSYEQKTLASMVEVAGLDSWVINCTGLGARALCQDEDLHPMRGQILRAEKLTVPSFADPTKKGALSYIINRSQDSVIGGTDYDDDWNESIDPKDTDLILSRLKTFGIRKNPEILEVIVGLRPKRSAVRFEFDPDFPNVFHNYGHGGAGFTVAWGCALELSEILSQKTR</sequence>